<reference evidence="1 2" key="1">
    <citation type="submission" date="2023-10" db="EMBL/GenBank/DDBJ databases">
        <title>Surface-active antibiotics is a multifunctional adaptation for post-fire microbes.</title>
        <authorList>
            <person name="Liu M.D."/>
            <person name="Du Y."/>
            <person name="Koupaei S.K."/>
            <person name="Kim N.R."/>
            <person name="Zhang W."/>
            <person name="Traxler M.F."/>
        </authorList>
    </citation>
    <scope>NUCLEOTIDE SEQUENCE [LARGE SCALE GENOMIC DNA]</scope>
    <source>
        <strain evidence="1 2">F3</strain>
    </source>
</reference>
<gene>
    <name evidence="1" type="ORF">RW095_01935</name>
</gene>
<evidence type="ECO:0000313" key="2">
    <source>
        <dbReference type="Proteomes" id="UP001302652"/>
    </source>
</evidence>
<organism evidence="1 2">
    <name type="scientific">Paraburkholderia kirstenboschensis</name>
    <dbReference type="NCBI Taxonomy" id="1245436"/>
    <lineage>
        <taxon>Bacteria</taxon>
        <taxon>Pseudomonadati</taxon>
        <taxon>Pseudomonadota</taxon>
        <taxon>Betaproteobacteria</taxon>
        <taxon>Burkholderiales</taxon>
        <taxon>Burkholderiaceae</taxon>
        <taxon>Paraburkholderia</taxon>
    </lineage>
</organism>
<dbReference type="Proteomes" id="UP001302652">
    <property type="component" value="Chromosome 3"/>
</dbReference>
<evidence type="ECO:0000313" key="1">
    <source>
        <dbReference type="EMBL" id="WOD14284.1"/>
    </source>
</evidence>
<sequence>MAHMLRRLRVKLHGRGMMFRHVRRIYDRAGRRRRYRRRIGAVRASGVCVIDRMQRVTMGHHRLMRGVGEVSIVLKMPRRLAVMSRGLLVV</sequence>
<accession>A0ABZ0EAQ0</accession>
<dbReference type="RefSeq" id="WP_317016116.1">
    <property type="nucleotide sequence ID" value="NZ_CP136511.1"/>
</dbReference>
<dbReference type="EMBL" id="CP136511">
    <property type="protein sequence ID" value="WOD14284.1"/>
    <property type="molecule type" value="Genomic_DNA"/>
</dbReference>
<name>A0ABZ0EAQ0_9BURK</name>
<protein>
    <submittedName>
        <fullName evidence="1">Uncharacterized protein</fullName>
    </submittedName>
</protein>
<proteinExistence type="predicted"/>
<keyword evidence="2" id="KW-1185">Reference proteome</keyword>